<dbReference type="SUPFAM" id="SSF52540">
    <property type="entry name" value="P-loop containing nucleoside triphosphate hydrolases"/>
    <property type="match status" value="2"/>
</dbReference>
<evidence type="ECO:0000256" key="9">
    <source>
        <dbReference type="ARBA" id="ARBA00022840"/>
    </source>
</evidence>
<dbReference type="PANTHER" id="PTHR43858:SF1">
    <property type="entry name" value="ABC TRANSPORTER-RELATED PROTEIN"/>
    <property type="match status" value="1"/>
</dbReference>
<comment type="caution">
    <text evidence="15">The sequence shown here is derived from an EMBL/GenBank/DDBJ whole genome shotgun (WGS) entry which is preliminary data.</text>
</comment>
<dbReference type="PROSITE" id="PS50893">
    <property type="entry name" value="ABC_TRANSPORTER_2"/>
    <property type="match status" value="2"/>
</dbReference>
<keyword evidence="5 13" id="KW-0699">rRNA-binding</keyword>
<comment type="function">
    <text evidence="13">A translation factor that gates the progression of the 70S ribosomal initiation complex (IC, containing tRNA(fMet) in the P-site) into the translation elongation cycle by using a mechanism sensitive to the ATP/ADP ratio. Binds to the 70S ribosome E-site where it modulates the state of the translating ribosome during subunit translocation. ATP hydrolysis probably frees it from the ribosome, which can enter the elongation phase.</text>
</comment>
<organism evidence="15 16">
    <name type="scientific">Neisseria meningitidis serogroup B (strain ATCC 13091 / M2091)</name>
    <dbReference type="NCBI Taxonomy" id="862513"/>
    <lineage>
        <taxon>Bacteria</taxon>
        <taxon>Pseudomonadati</taxon>
        <taxon>Pseudomonadota</taxon>
        <taxon>Betaproteobacteria</taxon>
        <taxon>Neisseriales</taxon>
        <taxon>Neisseriaceae</taxon>
        <taxon>Neisseria</taxon>
    </lineage>
</organism>
<evidence type="ECO:0000313" key="16">
    <source>
        <dbReference type="Proteomes" id="UP000005526"/>
    </source>
</evidence>
<dbReference type="PANTHER" id="PTHR43858">
    <property type="entry name" value="ENERGY-DEPENDENT TRANSLATIONAL THROTTLE PROTEIN ETTA"/>
    <property type="match status" value="1"/>
</dbReference>
<dbReference type="PROSITE" id="PS00211">
    <property type="entry name" value="ABC_TRANSPORTER_1"/>
    <property type="match status" value="1"/>
</dbReference>
<comment type="domain">
    <text evidence="13">The arm domain is inserted in the first ABC transporter domain. Probably contacts ribosomal protein L1.</text>
</comment>
<dbReference type="EC" id="3.6.1.-" evidence="13"/>
<dbReference type="Pfam" id="PF00005">
    <property type="entry name" value="ABC_tran"/>
    <property type="match status" value="2"/>
</dbReference>
<dbReference type="GO" id="GO:0043022">
    <property type="term" value="F:ribosome binding"/>
    <property type="evidence" value="ECO:0007669"/>
    <property type="project" value="UniProtKB-UniRule"/>
</dbReference>
<keyword evidence="9 13" id="KW-0067">ATP-binding</keyword>
<evidence type="ECO:0000256" key="6">
    <source>
        <dbReference type="ARBA" id="ARBA00022737"/>
    </source>
</evidence>
<dbReference type="HOGENOM" id="CLU_000604_36_0_4"/>
<evidence type="ECO:0000256" key="3">
    <source>
        <dbReference type="ARBA" id="ARBA00022490"/>
    </source>
</evidence>
<keyword evidence="11 13" id="KW-0694">RNA-binding</keyword>
<evidence type="ECO:0000256" key="12">
    <source>
        <dbReference type="ARBA" id="ARBA00022917"/>
    </source>
</evidence>
<feature type="binding site" evidence="13">
    <location>
        <begin position="48"/>
        <end position="55"/>
    </location>
    <ligand>
        <name>ATP</name>
        <dbReference type="ChEBI" id="CHEBI:30616"/>
        <label>1</label>
    </ligand>
</feature>
<feature type="region of interest" description="PtIM" evidence="13">
    <location>
        <begin position="253"/>
        <end position="333"/>
    </location>
</feature>
<evidence type="ECO:0000256" key="1">
    <source>
        <dbReference type="ARBA" id="ARBA00005868"/>
    </source>
</evidence>
<dbReference type="GO" id="GO:0006412">
    <property type="term" value="P:translation"/>
    <property type="evidence" value="ECO:0007669"/>
    <property type="project" value="UniProtKB-KW"/>
</dbReference>
<keyword evidence="10 13" id="KW-0810">Translation regulation</keyword>
<dbReference type="EMBL" id="AEEF01000005">
    <property type="protein sequence ID" value="EFM05364.1"/>
    <property type="molecule type" value="Genomic_DNA"/>
</dbReference>
<keyword evidence="6 13" id="KW-0677">Repeat</keyword>
<dbReference type="InterPro" id="IPR032781">
    <property type="entry name" value="ABC_tran_Xtn"/>
</dbReference>
<evidence type="ECO:0000256" key="5">
    <source>
        <dbReference type="ARBA" id="ARBA00022730"/>
    </source>
</evidence>
<evidence type="ECO:0000256" key="4">
    <source>
        <dbReference type="ARBA" id="ARBA00022555"/>
    </source>
</evidence>
<dbReference type="AlphaFoldDB" id="E0N6M7"/>
<dbReference type="GO" id="GO:0000049">
    <property type="term" value="F:tRNA binding"/>
    <property type="evidence" value="ECO:0007669"/>
    <property type="project" value="UniProtKB-UniRule"/>
</dbReference>
<feature type="region of interest" description="Arm" evidence="13">
    <location>
        <begin position="104"/>
        <end position="148"/>
    </location>
</feature>
<keyword evidence="8 13" id="KW-0378">Hydrolase</keyword>
<dbReference type="InterPro" id="IPR003593">
    <property type="entry name" value="AAA+_ATPase"/>
</dbReference>
<evidence type="ECO:0000256" key="8">
    <source>
        <dbReference type="ARBA" id="ARBA00022801"/>
    </source>
</evidence>
<evidence type="ECO:0000256" key="10">
    <source>
        <dbReference type="ARBA" id="ARBA00022845"/>
    </source>
</evidence>
<reference evidence="15 16" key="1">
    <citation type="submission" date="2010-07" db="EMBL/GenBank/DDBJ databases">
        <authorList>
            <person name="Muzny D."/>
            <person name="Qin X."/>
            <person name="Deng J."/>
            <person name="Jiang H."/>
            <person name="Liu Y."/>
            <person name="Qu J."/>
            <person name="Song X.-Z."/>
            <person name="Zhang L."/>
            <person name="Thornton R."/>
            <person name="Coyle M."/>
            <person name="Francisco L."/>
            <person name="Jackson L."/>
            <person name="Javaid M."/>
            <person name="Korchina V."/>
            <person name="Kovar C."/>
            <person name="Mata R."/>
            <person name="Mathew T."/>
            <person name="Ngo R."/>
            <person name="Nguyen L."/>
            <person name="Nguyen N."/>
            <person name="Okwuonu G."/>
            <person name="Ongeri F."/>
            <person name="Pham C."/>
            <person name="Simmons D."/>
            <person name="Wilczek-Boney K."/>
            <person name="Hale W."/>
            <person name="Jakkamsetti A."/>
            <person name="Pham P."/>
            <person name="Ruth R."/>
            <person name="San Lucas F."/>
            <person name="Warren J."/>
            <person name="Zhang J."/>
            <person name="Zhao Z."/>
            <person name="Zhou C."/>
            <person name="Zhu D."/>
            <person name="Lee S."/>
            <person name="Bess C."/>
            <person name="Blankenburg K."/>
            <person name="Forbes L."/>
            <person name="Fu Q."/>
            <person name="Gubbala S."/>
            <person name="Hirani K."/>
            <person name="Jayaseelan J.C."/>
            <person name="Lara F."/>
            <person name="Munidasa M."/>
            <person name="Palculict T."/>
            <person name="Patil S."/>
            <person name="Pu L.-L."/>
            <person name="Saada N."/>
            <person name="Tang L."/>
            <person name="Weissenberger G."/>
            <person name="Zhu Y."/>
            <person name="Hemphill L."/>
            <person name="Shang Y."/>
            <person name="Youmans B."/>
            <person name="Ayvaz T."/>
            <person name="Ross M."/>
            <person name="Santibanez J."/>
            <person name="Aqrawi P."/>
            <person name="Gross S."/>
            <person name="Joshi V."/>
            <person name="Fowler G."/>
            <person name="Nazareth L."/>
            <person name="Reid J."/>
            <person name="Worley K."/>
            <person name="Petrosino J."/>
            <person name="Highlander S."/>
            <person name="Gibbs R."/>
        </authorList>
    </citation>
    <scope>NUCLEOTIDE SEQUENCE [LARGE SCALE GENOMIC DNA]</scope>
    <source>
        <strain evidence="15 16">ATCC 13091</strain>
    </source>
</reference>
<comment type="similarity">
    <text evidence="1 13">Belongs to the ABC transporter superfamily. ABCF family. Translational throttle EttA subfamily.</text>
</comment>
<dbReference type="Proteomes" id="UP000005526">
    <property type="component" value="Unassembled WGS sequence"/>
</dbReference>
<comment type="catalytic activity">
    <reaction evidence="13">
        <text>ATP + H2O = ADP + phosphate + H(+)</text>
        <dbReference type="Rhea" id="RHEA:13065"/>
        <dbReference type="ChEBI" id="CHEBI:15377"/>
        <dbReference type="ChEBI" id="CHEBI:15378"/>
        <dbReference type="ChEBI" id="CHEBI:30616"/>
        <dbReference type="ChEBI" id="CHEBI:43474"/>
        <dbReference type="ChEBI" id="CHEBI:456216"/>
    </reaction>
</comment>
<dbReference type="InterPro" id="IPR003439">
    <property type="entry name" value="ABC_transporter-like_ATP-bd"/>
</dbReference>
<proteinExistence type="inferred from homology"/>
<comment type="domain">
    <text evidence="13">The P-site tRNA interaction motif (PtIM domain) probably interacts with the P-site tRNA(fMet) as well as the 23S rRNA.</text>
</comment>
<dbReference type="SMART" id="SM00382">
    <property type="entry name" value="AAA"/>
    <property type="match status" value="2"/>
</dbReference>
<feature type="binding site" evidence="13">
    <location>
        <begin position="367"/>
        <end position="374"/>
    </location>
    <ligand>
        <name>ATP</name>
        <dbReference type="ChEBI" id="CHEBI:30616"/>
        <label>2</label>
    </ligand>
</feature>
<protein>
    <recommendedName>
        <fullName evidence="13">Energy-dependent translational throttle protein EttA</fullName>
        <ecNumber evidence="13">3.6.1.-</ecNumber>
    </recommendedName>
    <alternativeName>
        <fullName evidence="13">Translational regulatory factor EttA</fullName>
    </alternativeName>
</protein>
<dbReference type="InterPro" id="IPR022374">
    <property type="entry name" value="EttA"/>
</dbReference>
<comment type="subunit">
    <text evidence="13">Monomer. Probably contacts ribosomal proteins L1, L5, L33 and S7, the 16S and 23S rRNA and the P-site containing tRNA(fMet).</text>
</comment>
<dbReference type="GO" id="GO:0019843">
    <property type="term" value="F:rRNA binding"/>
    <property type="evidence" value="ECO:0007669"/>
    <property type="project" value="UniProtKB-UniRule"/>
</dbReference>
<evidence type="ECO:0000256" key="2">
    <source>
        <dbReference type="ARBA" id="ARBA00022475"/>
    </source>
</evidence>
<dbReference type="InterPro" id="IPR027417">
    <property type="entry name" value="P-loop_NTPase"/>
</dbReference>
<evidence type="ECO:0000256" key="11">
    <source>
        <dbReference type="ARBA" id="ARBA00022884"/>
    </source>
</evidence>
<feature type="domain" description="ABC transporter" evidence="14">
    <location>
        <begin position="15"/>
        <end position="270"/>
    </location>
</feature>
<comment type="subcellular location">
    <subcellularLocation>
        <location evidence="13">Cytoplasm</location>
    </subcellularLocation>
    <text evidence="13">Associates with ribosomes and polysomes.</text>
</comment>
<feature type="domain" description="ABC transporter" evidence="14">
    <location>
        <begin position="335"/>
        <end position="561"/>
    </location>
</feature>
<keyword evidence="3 13" id="KW-0963">Cytoplasm</keyword>
<dbReference type="GO" id="GO:0005737">
    <property type="term" value="C:cytoplasm"/>
    <property type="evidence" value="ECO:0007669"/>
    <property type="project" value="UniProtKB-SubCell"/>
</dbReference>
<evidence type="ECO:0000313" key="15">
    <source>
        <dbReference type="EMBL" id="EFM05364.1"/>
    </source>
</evidence>
<dbReference type="FunFam" id="3.40.50.300:FF:000183">
    <property type="entry name" value="ABC transporter ATP-binding protein yjjK"/>
    <property type="match status" value="1"/>
</dbReference>
<dbReference type="GO" id="GO:0016887">
    <property type="term" value="F:ATP hydrolysis activity"/>
    <property type="evidence" value="ECO:0007669"/>
    <property type="project" value="UniProtKB-UniRule"/>
</dbReference>
<keyword evidence="4 13" id="KW-0820">tRNA-binding</keyword>
<dbReference type="GO" id="GO:0005524">
    <property type="term" value="F:ATP binding"/>
    <property type="evidence" value="ECO:0007669"/>
    <property type="project" value="UniProtKB-UniRule"/>
</dbReference>
<name>E0N6M7_NEIM3</name>
<dbReference type="FunFam" id="3.40.50.300:FF:000011">
    <property type="entry name" value="Putative ABC transporter ATP-binding component"/>
    <property type="match status" value="1"/>
</dbReference>
<keyword evidence="12 13" id="KW-0648">Protein biosynthesis</keyword>
<dbReference type="Pfam" id="PF12848">
    <property type="entry name" value="ABC_tran_Xtn"/>
    <property type="match status" value="1"/>
</dbReference>
<sequence length="566" mass="62980">MFDENEKTMSQQYVYSMLRVSKVVPPQKTIIKDISLSFFPGAKIGLLGLNGAGKSTVLRIMAGVDKEFEGEAVPMGGIKIGYLPQEPELDPEKTVREEVESGLGEVAAAQKRLEEVYAEYANPDADFDALAEEQGRLEAIIAAGSSTGGGAEHELEIAADALRLPEWDAKIGNLSGGEKRRVALCKLLLSKPDMLLLDEPTNHLDAESVEWLEQFLVRFPGTVVAVTHDRYFLDNAAEWILELDRGHGIPWKGNYSSWLEQKEKRLENEAKSEAARVKAMKQELEWVRQNAKGRQAKSKARLARFEEMSNYEYQKRNETQEIFIPVAERLGNEVIEFVNVSKSFGDKVLIDDLSFKVPAGAIVGIIGPNGAGKSTLFKMISGKEQPDSGEVKIGQTVKMSLIDQSREGLQNDKTVFDNIAEGRDILQVGQFEIPARQYLGRFNFKGSDQSKIAGQLSGGERGRLHLAKTLLGGGNVLLLDEPSNDLDVETLRALEDALLEFAGSVMVISHDRWFLDRIATHILACEGDSKWVFFDGNYQEYEADKKRRLGEEGAKPKRIKYKPVTR</sequence>
<dbReference type="CDD" id="cd03221">
    <property type="entry name" value="ABCF_EF-3"/>
    <property type="match status" value="2"/>
</dbReference>
<dbReference type="InterPro" id="IPR017871">
    <property type="entry name" value="ABC_transporter-like_CS"/>
</dbReference>
<keyword evidence="7 13" id="KW-0547">Nucleotide-binding</keyword>
<dbReference type="NCBIfam" id="TIGR03719">
    <property type="entry name" value="ABC_ABC_ChvD"/>
    <property type="match status" value="1"/>
</dbReference>
<gene>
    <name evidence="13" type="primary">ettA</name>
    <name evidence="15" type="ORF">HMPREF0602_0157</name>
</gene>
<keyword evidence="2" id="KW-1003">Cell membrane</keyword>
<evidence type="ECO:0000256" key="7">
    <source>
        <dbReference type="ARBA" id="ARBA00022741"/>
    </source>
</evidence>
<accession>E0N6M7</accession>
<dbReference type="NCBIfam" id="NF008775">
    <property type="entry name" value="PRK11819.1"/>
    <property type="match status" value="1"/>
</dbReference>
<dbReference type="Gene3D" id="3.40.50.300">
    <property type="entry name" value="P-loop containing nucleotide triphosphate hydrolases"/>
    <property type="match status" value="2"/>
</dbReference>
<evidence type="ECO:0000256" key="13">
    <source>
        <dbReference type="HAMAP-Rule" id="MF_00847"/>
    </source>
</evidence>
<dbReference type="GO" id="GO:0045900">
    <property type="term" value="P:negative regulation of translational elongation"/>
    <property type="evidence" value="ECO:0007669"/>
    <property type="project" value="UniProtKB-UniRule"/>
</dbReference>
<dbReference type="HAMAP" id="MF_00847">
    <property type="entry name" value="EttA"/>
    <property type="match status" value="1"/>
</dbReference>
<keyword evidence="2" id="KW-0472">Membrane</keyword>
<evidence type="ECO:0000259" key="14">
    <source>
        <dbReference type="PROSITE" id="PS50893"/>
    </source>
</evidence>